<dbReference type="AlphaFoldDB" id="Q38D79"/>
<organism evidence="2 3">
    <name type="scientific">Trypanosoma brucei brucei (strain 927/4 GUTat10.1)</name>
    <dbReference type="NCBI Taxonomy" id="185431"/>
    <lineage>
        <taxon>Eukaryota</taxon>
        <taxon>Discoba</taxon>
        <taxon>Euglenozoa</taxon>
        <taxon>Kinetoplastea</taxon>
        <taxon>Metakinetoplastina</taxon>
        <taxon>Trypanosomatida</taxon>
        <taxon>Trypanosomatidae</taxon>
        <taxon>Trypanosoma</taxon>
    </lineage>
</organism>
<dbReference type="GO" id="GO:0005654">
    <property type="term" value="C:nucleoplasm"/>
    <property type="evidence" value="ECO:0006056"/>
    <property type="project" value="Others"/>
</dbReference>
<dbReference type="EMBL" id="CM000207">
    <property type="protein sequence ID" value="EAN77241.1"/>
    <property type="molecule type" value="Genomic_DNA"/>
</dbReference>
<dbReference type="OrthoDB" id="266701at2759"/>
<dbReference type="InParanoid" id="Q38D79"/>
<dbReference type="PaxDb" id="5691-EAN77241"/>
<dbReference type="KEGG" id="tbr:Tb09.211.4320"/>
<dbReference type="eggNOG" id="ENOG502S8G6">
    <property type="taxonomic scope" value="Eukaryota"/>
</dbReference>
<proteinExistence type="predicted"/>
<dbReference type="PANTHER" id="PTHR34066:SF1">
    <property type="entry name" value="DUF1764 FAMILY PROTEIN"/>
    <property type="match status" value="1"/>
</dbReference>
<reference evidence="2 3" key="2">
    <citation type="journal article" date="2005" name="Science">
        <title>The genome of the African trypanosome Trypanosoma brucei.</title>
        <authorList>
            <person name="Berriman M."/>
            <person name="Ghedin E."/>
            <person name="Hertz-Fowler C."/>
            <person name="Blandin G."/>
            <person name="Renauld H."/>
            <person name="Bartholomeu D.C."/>
            <person name="Lennard N.J."/>
            <person name="Caler E."/>
            <person name="Hamlin N.E."/>
            <person name="Haas B."/>
            <person name="Bohme U."/>
            <person name="Hannick L."/>
            <person name="Aslett M.A."/>
            <person name="Shallom J."/>
            <person name="Marcello L."/>
            <person name="Hou L."/>
            <person name="Wickstead B."/>
            <person name="Alsmark U.C."/>
            <person name="Arrowsmith C."/>
            <person name="Atkin R.J."/>
            <person name="Barron A.J."/>
            <person name="Bringaud F."/>
            <person name="Brooks K."/>
            <person name="Carrington M."/>
            <person name="Cherevach I."/>
            <person name="Chillingworth T.J."/>
            <person name="Churcher C."/>
            <person name="Clark L.N."/>
            <person name="Corton C.H."/>
            <person name="Cronin A."/>
            <person name="Davies R.M."/>
            <person name="Doggett J."/>
            <person name="Djikeng A."/>
            <person name="Feldblyum T."/>
            <person name="Field M.C."/>
            <person name="Fraser A."/>
            <person name="Goodhead I."/>
            <person name="Hance Z."/>
            <person name="Harper D."/>
            <person name="Harris B.R."/>
            <person name="Hauser H."/>
            <person name="Hostetler J."/>
            <person name="Ivens A."/>
            <person name="Jagels K."/>
            <person name="Johnson D."/>
            <person name="Johnson J."/>
            <person name="Jones K."/>
            <person name="Kerhornou A.X."/>
            <person name="Koo H."/>
            <person name="Larke N."/>
            <person name="Landfear S."/>
            <person name="Larkin C."/>
            <person name="Leech V."/>
            <person name="Line A."/>
            <person name="Lord A."/>
            <person name="Macleod A."/>
            <person name="Mooney P.J."/>
            <person name="Moule S."/>
            <person name="Martin D.M."/>
            <person name="Morgan G.W."/>
            <person name="Mungall K."/>
            <person name="Norbertczak H."/>
            <person name="Ormond D."/>
            <person name="Pai G."/>
            <person name="Peacock C.S."/>
            <person name="Peterson J."/>
            <person name="Quail M.A."/>
            <person name="Rabbinowitsch E."/>
            <person name="Rajandream M.A."/>
            <person name="Reitter C."/>
            <person name="Salzberg S.L."/>
            <person name="Sanders M."/>
            <person name="Schobel S."/>
            <person name="Sharp S."/>
            <person name="Simmonds M."/>
            <person name="Simpson A.J."/>
            <person name="Tallon L."/>
            <person name="Turner C.M."/>
            <person name="Tait A."/>
            <person name="Tivey A.R."/>
            <person name="Van Aken S."/>
            <person name="Walker D."/>
            <person name="Wanless D."/>
            <person name="Wang S."/>
            <person name="White B."/>
            <person name="White O."/>
            <person name="Whitehead S."/>
            <person name="Woodward J."/>
            <person name="Wortman J."/>
            <person name="Adams M.D."/>
            <person name="Embley T.M."/>
            <person name="Gull K."/>
            <person name="Ullu E."/>
            <person name="Barry J.D."/>
            <person name="Fairlamb A.H."/>
            <person name="Opperdoes F."/>
            <person name="Barrell B.G."/>
            <person name="Donelson J.E."/>
            <person name="Hall N."/>
            <person name="Fraser C.M."/>
            <person name="Melville S.E."/>
            <person name="El-Sayed N.M."/>
        </authorList>
    </citation>
    <scope>NUCLEOTIDE SEQUENCE [LARGE SCALE GENOMIC DNA]</scope>
    <source>
        <strain evidence="2 3">927/4 GUTat10.1</strain>
    </source>
</reference>
<sequence>MKKAKKQEPGGRGILKHSSSPAGSESKMAWKCATAVLDKGSDIADIFGVIKDKKLQSSAQPARGTVKGQSRLTTSDGLYRAPEKTLELSDADFFNVSSQPKEKKGRNKKTGKGGGPLADCEVPETLLRREGVDRIITVEELRKITSSNPNAGTTPNCPFDCDCCF</sequence>
<gene>
    <name evidence="2" type="ORF">Tb09.211.4320</name>
</gene>
<dbReference type="Proteomes" id="UP000008524">
    <property type="component" value="Chromosome 9"/>
</dbReference>
<reference evidence="2 3" key="1">
    <citation type="journal article" date="2005" name="Science">
        <title>Comparative genomics of trypanosomatid parasitic protozoa.</title>
        <authorList>
            <person name="El-Sayed N.M."/>
            <person name="Myler P.J."/>
            <person name="Blandin G."/>
            <person name="Berriman M."/>
            <person name="Crabtree J."/>
            <person name="Aggarwal G."/>
            <person name="Caler E."/>
            <person name="Renauld H."/>
            <person name="Worthey E.A."/>
            <person name="Hertz-Fowler C."/>
            <person name="Ghedin E."/>
            <person name="Peacock C."/>
            <person name="Bartholomeu D.C."/>
            <person name="Haas B.J."/>
            <person name="Tran A.N."/>
            <person name="Wortman J.R."/>
            <person name="Alsmark U.C."/>
            <person name="Angiuoli S."/>
            <person name="Anupama A."/>
            <person name="Badger J."/>
            <person name="Bringaud F."/>
            <person name="Cadag E."/>
            <person name="Carlton J.M."/>
            <person name="Cerqueira G.C."/>
            <person name="Creasy T."/>
            <person name="Delcher A.L."/>
            <person name="Djikeng A."/>
            <person name="Embley T.M."/>
            <person name="Hauser C."/>
            <person name="Ivens A.C."/>
            <person name="Kummerfeld S.K."/>
            <person name="Pereira-Leal J.B."/>
            <person name="Nilsson D."/>
            <person name="Peterson J."/>
            <person name="Salzberg S.L."/>
            <person name="Shallom J."/>
            <person name="Silva J.C."/>
            <person name="Sundaram J."/>
            <person name="Westenberger S."/>
            <person name="White O."/>
            <person name="Melville S.E."/>
            <person name="Donelson J.E."/>
            <person name="Andersson B."/>
            <person name="Stuart K.D."/>
            <person name="Hall N."/>
        </authorList>
    </citation>
    <scope>NUCLEOTIDE SEQUENCE [LARGE SCALE GENOMIC DNA]</scope>
    <source>
        <strain evidence="2 3">927/4 GUTat10.1</strain>
    </source>
</reference>
<dbReference type="Pfam" id="PF08576">
    <property type="entry name" value="DUF1764"/>
    <property type="match status" value="1"/>
</dbReference>
<feature type="region of interest" description="Disordered" evidence="1">
    <location>
        <begin position="91"/>
        <end position="120"/>
    </location>
</feature>
<evidence type="ECO:0000313" key="2">
    <source>
        <dbReference type="EMBL" id="EAN77241.1"/>
    </source>
</evidence>
<dbReference type="GO" id="GO:0005737">
    <property type="term" value="C:cytoplasm"/>
    <property type="evidence" value="ECO:0006056"/>
    <property type="project" value="Others"/>
</dbReference>
<feature type="region of interest" description="Disordered" evidence="1">
    <location>
        <begin position="1"/>
        <end position="27"/>
    </location>
</feature>
<dbReference type="OMA" id="SESKMAW"/>
<evidence type="ECO:0000256" key="1">
    <source>
        <dbReference type="SAM" id="MobiDB-lite"/>
    </source>
</evidence>
<feature type="region of interest" description="Disordered" evidence="1">
    <location>
        <begin position="54"/>
        <end position="77"/>
    </location>
</feature>
<keyword evidence="3" id="KW-1185">Reference proteome</keyword>
<protein>
    <submittedName>
        <fullName evidence="2">Uncharacterized protein</fullName>
    </submittedName>
</protein>
<dbReference type="InterPro" id="IPR013885">
    <property type="entry name" value="DUF1764_euk"/>
</dbReference>
<dbReference type="VEuPathDB" id="TriTrypDB:Tb927.9.13480"/>
<feature type="compositionally biased region" description="Polar residues" evidence="1">
    <location>
        <begin position="67"/>
        <end position="76"/>
    </location>
</feature>
<dbReference type="PANTHER" id="PTHR34066">
    <property type="entry name" value="GROWTH FACTOR 2"/>
    <property type="match status" value="1"/>
</dbReference>
<evidence type="ECO:0000313" key="3">
    <source>
        <dbReference type="Proteomes" id="UP000008524"/>
    </source>
</evidence>
<dbReference type="GO" id="GO:0005730">
    <property type="term" value="C:nucleolus"/>
    <property type="evidence" value="ECO:0006056"/>
    <property type="project" value="Others"/>
</dbReference>
<accession>Q38D79</accession>
<dbReference type="GeneID" id="3661080"/>
<dbReference type="RefSeq" id="XP_827571.1">
    <property type="nucleotide sequence ID" value="XM_822478.1"/>
</dbReference>
<name>Q38D79_TRYB2</name>